<dbReference type="EC" id="2.7.1.107" evidence="2"/>
<dbReference type="AlphaFoldDB" id="A0A6J4QJX0"/>
<feature type="compositionally biased region" description="Basic and acidic residues" evidence="1">
    <location>
        <begin position="64"/>
        <end position="81"/>
    </location>
</feature>
<evidence type="ECO:0000313" key="2">
    <source>
        <dbReference type="EMBL" id="CAA9442016.1"/>
    </source>
</evidence>
<feature type="compositionally biased region" description="Low complexity" evidence="1">
    <location>
        <begin position="88"/>
        <end position="97"/>
    </location>
</feature>
<feature type="compositionally biased region" description="Pro residues" evidence="1">
    <location>
        <begin position="1"/>
        <end position="13"/>
    </location>
</feature>
<feature type="compositionally biased region" description="Gly residues" evidence="1">
    <location>
        <begin position="98"/>
        <end position="113"/>
    </location>
</feature>
<protein>
    <submittedName>
        <fullName evidence="2">Diacylglycerol kinase</fullName>
        <ecNumber evidence="2">2.7.1.107</ecNumber>
    </submittedName>
</protein>
<gene>
    <name evidence="2" type="ORF">AVDCRST_MAG64-4258</name>
</gene>
<feature type="non-terminal residue" evidence="2">
    <location>
        <position position="143"/>
    </location>
</feature>
<organism evidence="2">
    <name type="scientific">uncultured Phycisphaerae bacterium</name>
    <dbReference type="NCBI Taxonomy" id="904963"/>
    <lineage>
        <taxon>Bacteria</taxon>
        <taxon>Pseudomonadati</taxon>
        <taxon>Planctomycetota</taxon>
        <taxon>Phycisphaerae</taxon>
        <taxon>environmental samples</taxon>
    </lineage>
</organism>
<accession>A0A6J4QJX0</accession>
<reference evidence="2" key="1">
    <citation type="submission" date="2020-02" db="EMBL/GenBank/DDBJ databases">
        <authorList>
            <person name="Meier V. D."/>
        </authorList>
    </citation>
    <scope>NUCLEOTIDE SEQUENCE</scope>
    <source>
        <strain evidence="2">AVDCRST_MAG64</strain>
    </source>
</reference>
<proteinExistence type="predicted"/>
<dbReference type="EMBL" id="CADCUQ010000986">
    <property type="protein sequence ID" value="CAA9442016.1"/>
    <property type="molecule type" value="Genomic_DNA"/>
</dbReference>
<keyword evidence="2" id="KW-0418">Kinase</keyword>
<evidence type="ECO:0000256" key="1">
    <source>
        <dbReference type="SAM" id="MobiDB-lite"/>
    </source>
</evidence>
<sequence>ARPTIPSPQPGPVRPHRPVVPVRRGGRRVPVPHPAERPHPRARRHRRDRGGGVVANPARRVGRPRPDDRGRRHPGGAEHRDRGRRRLGQPAAAPAGQGRQGRGGRHGLAGGRGGGRRRSADPRTAVVGARLRVYGVGTLRDDL</sequence>
<name>A0A6J4QJX0_9BACT</name>
<feature type="region of interest" description="Disordered" evidence="1">
    <location>
        <begin position="1"/>
        <end position="125"/>
    </location>
</feature>
<feature type="non-terminal residue" evidence="2">
    <location>
        <position position="1"/>
    </location>
</feature>
<keyword evidence="2" id="KW-0808">Transferase</keyword>
<dbReference type="GO" id="GO:0004143">
    <property type="term" value="F:ATP-dependent diacylglycerol kinase activity"/>
    <property type="evidence" value="ECO:0007669"/>
    <property type="project" value="UniProtKB-EC"/>
</dbReference>